<reference evidence="3" key="1">
    <citation type="submission" date="2016-06" db="EMBL/GenBank/DDBJ databases">
        <title>Complete genome sequence of Actinoalloteichus fjordicus DSM 46855 (=ADI127-17), type strain of the new species Actinoalloteichus fjordicus.</title>
        <authorList>
            <person name="Ruckert C."/>
            <person name="Nouioui I."/>
            <person name="Willmese J."/>
            <person name="van Wezel G."/>
            <person name="Klenk H.-P."/>
            <person name="Kalinowski J."/>
            <person name="Zotchev S.B."/>
        </authorList>
    </citation>
    <scope>NUCLEOTIDE SEQUENCE [LARGE SCALE GENOMIC DNA]</scope>
    <source>
        <strain evidence="3">ADI127-7</strain>
    </source>
</reference>
<keyword evidence="3" id="KW-1185">Reference proteome</keyword>
<evidence type="ECO:0000313" key="2">
    <source>
        <dbReference type="EMBL" id="APU14718.1"/>
    </source>
</evidence>
<sequence length="86" mass="9161">MVGPPRAVDACRCRLHLSLLIGELVFAAGCARAEHVEVGVLAGSPLSAFLATLVLVARNRVYRRIAEAQERGADVAGVGDGHRRRD</sequence>
<accession>A0AAC9LB82</accession>
<keyword evidence="1" id="KW-1133">Transmembrane helix</keyword>
<protein>
    <submittedName>
        <fullName evidence="2">Uncharacterized protein</fullName>
    </submittedName>
</protein>
<evidence type="ECO:0000313" key="3">
    <source>
        <dbReference type="Proteomes" id="UP000185511"/>
    </source>
</evidence>
<dbReference type="Proteomes" id="UP000185511">
    <property type="component" value="Chromosome"/>
</dbReference>
<dbReference type="EMBL" id="CP016076">
    <property type="protein sequence ID" value="APU14718.1"/>
    <property type="molecule type" value="Genomic_DNA"/>
</dbReference>
<dbReference type="RefSeq" id="WP_157442213.1">
    <property type="nucleotide sequence ID" value="NZ_CP016076.1"/>
</dbReference>
<feature type="transmembrane region" description="Helical" evidence="1">
    <location>
        <begin position="38"/>
        <end position="57"/>
    </location>
</feature>
<name>A0AAC9LB82_9PSEU</name>
<gene>
    <name evidence="2" type="ORF">UA74_13300</name>
</gene>
<dbReference type="AlphaFoldDB" id="A0AAC9LB82"/>
<keyword evidence="1" id="KW-0472">Membrane</keyword>
<evidence type="ECO:0000256" key="1">
    <source>
        <dbReference type="SAM" id="Phobius"/>
    </source>
</evidence>
<proteinExistence type="predicted"/>
<organism evidence="2 3">
    <name type="scientific">Actinoalloteichus fjordicus</name>
    <dbReference type="NCBI Taxonomy" id="1612552"/>
    <lineage>
        <taxon>Bacteria</taxon>
        <taxon>Bacillati</taxon>
        <taxon>Actinomycetota</taxon>
        <taxon>Actinomycetes</taxon>
        <taxon>Pseudonocardiales</taxon>
        <taxon>Pseudonocardiaceae</taxon>
        <taxon>Actinoalloteichus</taxon>
    </lineage>
</organism>
<keyword evidence="1" id="KW-0812">Transmembrane</keyword>
<dbReference type="KEGG" id="acad:UA74_13300"/>